<protein>
    <recommendedName>
        <fullName evidence="2">Lipocalin/cytosolic fatty-acid binding domain-containing protein</fullName>
    </recommendedName>
</protein>
<dbReference type="EMBL" id="CP003742">
    <property type="protein sequence ID" value="AGI71181.1"/>
    <property type="molecule type" value="Genomic_DNA"/>
</dbReference>
<accession>M9RL79</accession>
<evidence type="ECO:0000313" key="4">
    <source>
        <dbReference type="Proteomes" id="UP000004688"/>
    </source>
</evidence>
<dbReference type="STRING" id="391616.OA238_c09830"/>
<dbReference type="HOGENOM" id="CLU_068449_4_0_5"/>
<dbReference type="KEGG" id="oar:OA238_c09830"/>
<dbReference type="SUPFAM" id="SSF50814">
    <property type="entry name" value="Lipocalins"/>
    <property type="match status" value="1"/>
</dbReference>
<dbReference type="eggNOG" id="COG3040">
    <property type="taxonomic scope" value="Bacteria"/>
</dbReference>
<keyword evidence="1" id="KW-0732">Signal</keyword>
<dbReference type="Gene3D" id="2.40.128.20">
    <property type="match status" value="1"/>
</dbReference>
<dbReference type="AlphaFoldDB" id="M9RL79"/>
<dbReference type="Pfam" id="PF08212">
    <property type="entry name" value="Lipocalin_2"/>
    <property type="match status" value="1"/>
</dbReference>
<dbReference type="OrthoDB" id="594739at2"/>
<dbReference type="InterPro" id="IPR000566">
    <property type="entry name" value="Lipocln_cytosolic_FA-bd_dom"/>
</dbReference>
<evidence type="ECO:0000313" key="3">
    <source>
        <dbReference type="EMBL" id="AGI71181.1"/>
    </source>
</evidence>
<reference evidence="3 4" key="1">
    <citation type="journal article" date="2013" name="PLoS ONE">
        <title>Poles Apart: Arctic and Antarctic Octadecabacter strains Share High Genome Plasticity and a New Type of Xanthorhodopsin.</title>
        <authorList>
            <person name="Vollmers J."/>
            <person name="Voget S."/>
            <person name="Dietrich S."/>
            <person name="Gollnow K."/>
            <person name="Smits M."/>
            <person name="Meyer K."/>
            <person name="Brinkhoff T."/>
            <person name="Simon M."/>
            <person name="Daniel R."/>
        </authorList>
    </citation>
    <scope>NUCLEOTIDE SEQUENCE [LARGE SCALE GENOMIC DNA]</scope>
    <source>
        <strain evidence="3 4">238</strain>
    </source>
</reference>
<feature type="domain" description="Lipocalin/cytosolic fatty-acid binding" evidence="2">
    <location>
        <begin position="121"/>
        <end position="181"/>
    </location>
</feature>
<sequence>MMRRVLTGLVLVILAACTAEQPVLTQGAVLRDPSAQIASQTNVTADRMAGSWVIRQRFASQSGPLGVVTFYTLPDGALQMAQTRQTCDVDPCGNDQILVLIEPMGPGRWSPVDVPVFFPREELWVMWMDFDNRTAAIGTPSGEFGWIMDKNPTGGGDRIAAARDIMDWFGYDVSQLQEVAQ</sequence>
<evidence type="ECO:0000259" key="2">
    <source>
        <dbReference type="Pfam" id="PF08212"/>
    </source>
</evidence>
<dbReference type="InterPro" id="IPR012674">
    <property type="entry name" value="Calycin"/>
</dbReference>
<keyword evidence="4" id="KW-1185">Reference proteome</keyword>
<name>M9RL79_9RHOB</name>
<feature type="chain" id="PRO_5004102125" description="Lipocalin/cytosolic fatty-acid binding domain-containing protein" evidence="1">
    <location>
        <begin position="22"/>
        <end position="181"/>
    </location>
</feature>
<gene>
    <name evidence="3" type="ORF">OA238_c09830</name>
</gene>
<proteinExistence type="predicted"/>
<dbReference type="RefSeq" id="WP_015494396.1">
    <property type="nucleotide sequence ID" value="NC_020908.1"/>
</dbReference>
<dbReference type="PROSITE" id="PS51257">
    <property type="entry name" value="PROKAR_LIPOPROTEIN"/>
    <property type="match status" value="1"/>
</dbReference>
<feature type="signal peptide" evidence="1">
    <location>
        <begin position="1"/>
        <end position="21"/>
    </location>
</feature>
<dbReference type="Proteomes" id="UP000004688">
    <property type="component" value="Chromosome"/>
</dbReference>
<evidence type="ECO:0000256" key="1">
    <source>
        <dbReference type="SAM" id="SignalP"/>
    </source>
</evidence>
<organism evidence="3 4">
    <name type="scientific">Octadecabacter arcticus 238</name>
    <dbReference type="NCBI Taxonomy" id="391616"/>
    <lineage>
        <taxon>Bacteria</taxon>
        <taxon>Pseudomonadati</taxon>
        <taxon>Pseudomonadota</taxon>
        <taxon>Alphaproteobacteria</taxon>
        <taxon>Rhodobacterales</taxon>
        <taxon>Roseobacteraceae</taxon>
        <taxon>Octadecabacter</taxon>
    </lineage>
</organism>